<keyword evidence="5" id="KW-0732">Signal</keyword>
<feature type="signal peptide" evidence="5">
    <location>
        <begin position="1"/>
        <end position="19"/>
    </location>
</feature>
<keyword evidence="2" id="KW-0285">Flavoprotein</keyword>
<dbReference type="PANTHER" id="PTHR23023">
    <property type="entry name" value="DIMETHYLANILINE MONOOXYGENASE"/>
    <property type="match status" value="1"/>
</dbReference>
<keyword evidence="7" id="KW-1185">Reference proteome</keyword>
<dbReference type="PRINTS" id="PR00419">
    <property type="entry name" value="ADXRDTASE"/>
</dbReference>
<dbReference type="VEuPathDB" id="FungiDB:CC1G_05796"/>
<evidence type="ECO:0000256" key="1">
    <source>
        <dbReference type="ARBA" id="ARBA00009183"/>
    </source>
</evidence>
<dbReference type="InParanoid" id="A8NLD4"/>
<dbReference type="Gene3D" id="3.50.50.60">
    <property type="entry name" value="FAD/NAD(P)-binding domain"/>
    <property type="match status" value="2"/>
</dbReference>
<dbReference type="OMA" id="CFEKQSD"/>
<keyword evidence="4" id="KW-0560">Oxidoreductase</keyword>
<evidence type="ECO:0000256" key="3">
    <source>
        <dbReference type="ARBA" id="ARBA00022827"/>
    </source>
</evidence>
<dbReference type="GO" id="GO:0050660">
    <property type="term" value="F:flavin adenine dinucleotide binding"/>
    <property type="evidence" value="ECO:0007669"/>
    <property type="project" value="InterPro"/>
</dbReference>
<dbReference type="Proteomes" id="UP000001861">
    <property type="component" value="Unassembled WGS sequence"/>
</dbReference>
<dbReference type="FunCoup" id="A8NLD4">
    <property type="interactions" value="24"/>
</dbReference>
<keyword evidence="3" id="KW-0274">FAD</keyword>
<evidence type="ECO:0000313" key="7">
    <source>
        <dbReference type="Proteomes" id="UP000001861"/>
    </source>
</evidence>
<dbReference type="InterPro" id="IPR036188">
    <property type="entry name" value="FAD/NAD-bd_sf"/>
</dbReference>
<dbReference type="OrthoDB" id="66881at2759"/>
<dbReference type="SUPFAM" id="SSF51905">
    <property type="entry name" value="FAD/NAD(P)-binding domain"/>
    <property type="match status" value="1"/>
</dbReference>
<dbReference type="EMBL" id="AACS02000012">
    <property type="protein sequence ID" value="EAU87107.2"/>
    <property type="molecule type" value="Genomic_DNA"/>
</dbReference>
<comment type="caution">
    <text evidence="6">The sequence shown here is derived from an EMBL/GenBank/DDBJ whole genome shotgun (WGS) entry which is preliminary data.</text>
</comment>
<evidence type="ECO:0008006" key="8">
    <source>
        <dbReference type="Google" id="ProtNLM"/>
    </source>
</evidence>
<feature type="chain" id="PRO_5002727351" description="FAD/NAD(P)-binding domain-containing protein" evidence="5">
    <location>
        <begin position="20"/>
        <end position="577"/>
    </location>
</feature>
<evidence type="ECO:0000313" key="6">
    <source>
        <dbReference type="EMBL" id="EAU87107.2"/>
    </source>
</evidence>
<protein>
    <recommendedName>
        <fullName evidence="8">FAD/NAD(P)-binding domain-containing protein</fullName>
    </recommendedName>
</protein>
<accession>A8NLD4</accession>
<evidence type="ECO:0000256" key="2">
    <source>
        <dbReference type="ARBA" id="ARBA00022630"/>
    </source>
</evidence>
<reference evidence="6 7" key="1">
    <citation type="journal article" date="2010" name="Proc. Natl. Acad. Sci. U.S.A.">
        <title>Insights into evolution of multicellular fungi from the assembled chromosomes of the mushroom Coprinopsis cinerea (Coprinus cinereus).</title>
        <authorList>
            <person name="Stajich J.E."/>
            <person name="Wilke S.K."/>
            <person name="Ahren D."/>
            <person name="Au C.H."/>
            <person name="Birren B.W."/>
            <person name="Borodovsky M."/>
            <person name="Burns C."/>
            <person name="Canback B."/>
            <person name="Casselton L.A."/>
            <person name="Cheng C.K."/>
            <person name="Deng J."/>
            <person name="Dietrich F.S."/>
            <person name="Fargo D.C."/>
            <person name="Farman M.L."/>
            <person name="Gathman A.C."/>
            <person name="Goldberg J."/>
            <person name="Guigo R."/>
            <person name="Hoegger P.J."/>
            <person name="Hooker J.B."/>
            <person name="Huggins A."/>
            <person name="James T.Y."/>
            <person name="Kamada T."/>
            <person name="Kilaru S."/>
            <person name="Kodira C."/>
            <person name="Kues U."/>
            <person name="Kupfer D."/>
            <person name="Kwan H.S."/>
            <person name="Lomsadze A."/>
            <person name="Li W."/>
            <person name="Lilly W.W."/>
            <person name="Ma L.J."/>
            <person name="Mackey A.J."/>
            <person name="Manning G."/>
            <person name="Martin F."/>
            <person name="Muraguchi H."/>
            <person name="Natvig D.O."/>
            <person name="Palmerini H."/>
            <person name="Ramesh M.A."/>
            <person name="Rehmeyer C.J."/>
            <person name="Roe B.A."/>
            <person name="Shenoy N."/>
            <person name="Stanke M."/>
            <person name="Ter-Hovhannisyan V."/>
            <person name="Tunlid A."/>
            <person name="Velagapudi R."/>
            <person name="Vision T.J."/>
            <person name="Zeng Q."/>
            <person name="Zolan M.E."/>
            <person name="Pukkila P.J."/>
        </authorList>
    </citation>
    <scope>NUCLEOTIDE SEQUENCE [LARGE SCALE GENOMIC DNA]</scope>
    <source>
        <strain evidence="7">Okayama-7 / 130 / ATCC MYA-4618 / FGSC 9003</strain>
    </source>
</reference>
<dbReference type="HOGENOM" id="CLU_006909_5_2_1"/>
<dbReference type="KEGG" id="cci:CC1G_05796"/>
<dbReference type="GO" id="GO:0004499">
    <property type="term" value="F:N,N-dimethylaniline monooxygenase activity"/>
    <property type="evidence" value="ECO:0007669"/>
    <property type="project" value="InterPro"/>
</dbReference>
<name>A8NLD4_COPC7</name>
<dbReference type="RefSeq" id="XP_001834659.2">
    <property type="nucleotide sequence ID" value="XM_001834607.2"/>
</dbReference>
<dbReference type="GO" id="GO:0050661">
    <property type="term" value="F:NADP binding"/>
    <property type="evidence" value="ECO:0007669"/>
    <property type="project" value="InterPro"/>
</dbReference>
<evidence type="ECO:0000256" key="4">
    <source>
        <dbReference type="ARBA" id="ARBA00023002"/>
    </source>
</evidence>
<evidence type="ECO:0000256" key="5">
    <source>
        <dbReference type="SAM" id="SignalP"/>
    </source>
</evidence>
<proteinExistence type="inferred from homology"/>
<dbReference type="AlphaFoldDB" id="A8NLD4"/>
<dbReference type="InterPro" id="IPR050346">
    <property type="entry name" value="FMO-like"/>
</dbReference>
<comment type="similarity">
    <text evidence="1">Belongs to the FMO family.</text>
</comment>
<dbReference type="Pfam" id="PF13450">
    <property type="entry name" value="NAD_binding_8"/>
    <property type="match status" value="1"/>
</dbReference>
<sequence length="577" mass="64771">MKGLFVYLAVLVSSGVCTQQEPLQWGSSSSPRPQESYEFKWPIKKVAVIGTGVGGLQAYRELTQHGFAVDIYERDNVPGGNWHYTDETPLDAPIPNAPIAVGDYEPSLPPAGVVYPYTEEYTDEEYVREVRRAHRAPKPIWESLRSNAPAPIQQIRETPWPKGTEWELPHAKLARYIRAFASWHGVNTNDGNPHAFYNTRVERVEKRYNADGSEAGWSLVAKELVKDANKTRATWYKRNYDAVVVATGRYNAPNVPAISGLEEWNKKFPGHLLHSRQYRHPQPFKGKTVLVIGAATSGGEIAREVITQAKQVYVSIRPDKFRGPHFALTDHLRRLPANITLIGEIKSFNDPSGSIQASEIQLVNGTVITGVDNVIFGTGYRYTYPFLSDYINPSLGPKDELPREEGVIQPIITDGTHVRSLYLDAFYIPDPTLLFINANFGMQSFTYAEFVSLAAAKVWSGKADLPNTAALWAAYDETVKDRLGYGRHFQFLGTERTKASLRFFVSWLNEAAVKYGGRQIDQLPKENDEISRIWAGARWGNPNRGSSHPNNLLPEDDGVAIDGSEPWVQDSVYSDWW</sequence>
<gene>
    <name evidence="6" type="ORF">CC1G_05796</name>
</gene>
<dbReference type="eggNOG" id="KOG1399">
    <property type="taxonomic scope" value="Eukaryota"/>
</dbReference>
<organism evidence="6 7">
    <name type="scientific">Coprinopsis cinerea (strain Okayama-7 / 130 / ATCC MYA-4618 / FGSC 9003)</name>
    <name type="common">Inky cap fungus</name>
    <name type="synonym">Hormographiella aspergillata</name>
    <dbReference type="NCBI Taxonomy" id="240176"/>
    <lineage>
        <taxon>Eukaryota</taxon>
        <taxon>Fungi</taxon>
        <taxon>Dikarya</taxon>
        <taxon>Basidiomycota</taxon>
        <taxon>Agaricomycotina</taxon>
        <taxon>Agaricomycetes</taxon>
        <taxon>Agaricomycetidae</taxon>
        <taxon>Agaricales</taxon>
        <taxon>Agaricineae</taxon>
        <taxon>Psathyrellaceae</taxon>
        <taxon>Coprinopsis</taxon>
    </lineage>
</organism>
<dbReference type="Pfam" id="PF00743">
    <property type="entry name" value="FMO-like"/>
    <property type="match status" value="1"/>
</dbReference>
<dbReference type="GeneID" id="6011176"/>
<dbReference type="InterPro" id="IPR020946">
    <property type="entry name" value="Flavin_mOase-like"/>
</dbReference>